<dbReference type="Proteomes" id="UP000693970">
    <property type="component" value="Unassembled WGS sequence"/>
</dbReference>
<evidence type="ECO:0000256" key="4">
    <source>
        <dbReference type="SAM" id="MobiDB-lite"/>
    </source>
</evidence>
<dbReference type="AlphaFoldDB" id="A0A9K3LAG7"/>
<reference evidence="6" key="2">
    <citation type="submission" date="2021-04" db="EMBL/GenBank/DDBJ databases">
        <authorList>
            <person name="Podell S."/>
        </authorList>
    </citation>
    <scope>NUCLEOTIDE SEQUENCE</scope>
    <source>
        <strain evidence="6">Hildebrandi</strain>
    </source>
</reference>
<sequence>MVEWIEQEMAEEERDNALQEEILQLMEDHGDRMNDDDDAIPQRNAQEVPQNVPAPDDIPLGEEWENVIPAEIVDHPVITAFQSSNANFLISDPRIAGNPVIYASKGFLELTGYPVERVLGRNCRFLQGPETDPVAVAQMREAIDRGDDVHVTVLNYRYDGSTFRNEVMVSGIRHPYTNQVLYFVGLQCIVDEMGIPIEP</sequence>
<dbReference type="OrthoDB" id="447251at2759"/>
<evidence type="ECO:0000259" key="5">
    <source>
        <dbReference type="PROSITE" id="PS50112"/>
    </source>
</evidence>
<proteinExistence type="predicted"/>
<evidence type="ECO:0000313" key="6">
    <source>
        <dbReference type="EMBL" id="KAG7358552.1"/>
    </source>
</evidence>
<keyword evidence="7" id="KW-1185">Reference proteome</keyword>
<evidence type="ECO:0000313" key="7">
    <source>
        <dbReference type="Proteomes" id="UP000693970"/>
    </source>
</evidence>
<comment type="caution">
    <text evidence="6">The sequence shown here is derived from an EMBL/GenBank/DDBJ whole genome shotgun (WGS) entry which is preliminary data.</text>
</comment>
<feature type="region of interest" description="Disordered" evidence="4">
    <location>
        <begin position="30"/>
        <end position="55"/>
    </location>
</feature>
<keyword evidence="1" id="KW-0285">Flavoprotein</keyword>
<dbReference type="NCBIfam" id="TIGR00229">
    <property type="entry name" value="sensory_box"/>
    <property type="match status" value="1"/>
</dbReference>
<feature type="domain" description="PAS" evidence="5">
    <location>
        <begin position="100"/>
        <end position="146"/>
    </location>
</feature>
<dbReference type="InterPro" id="IPR000014">
    <property type="entry name" value="PAS"/>
</dbReference>
<evidence type="ECO:0000256" key="1">
    <source>
        <dbReference type="ARBA" id="ARBA00022630"/>
    </source>
</evidence>
<dbReference type="PROSITE" id="PS50112">
    <property type="entry name" value="PAS"/>
    <property type="match status" value="1"/>
</dbReference>
<reference evidence="6" key="1">
    <citation type="journal article" date="2021" name="Sci. Rep.">
        <title>Diploid genomic architecture of Nitzschia inconspicua, an elite biomass production diatom.</title>
        <authorList>
            <person name="Oliver A."/>
            <person name="Podell S."/>
            <person name="Pinowska A."/>
            <person name="Traller J.C."/>
            <person name="Smith S.R."/>
            <person name="McClure R."/>
            <person name="Beliaev A."/>
            <person name="Bohutskyi P."/>
            <person name="Hill E.A."/>
            <person name="Rabines A."/>
            <person name="Zheng H."/>
            <person name="Allen L.Z."/>
            <person name="Kuo A."/>
            <person name="Grigoriev I.V."/>
            <person name="Allen A.E."/>
            <person name="Hazlebeck D."/>
            <person name="Allen E.E."/>
        </authorList>
    </citation>
    <scope>NUCLEOTIDE SEQUENCE</scope>
    <source>
        <strain evidence="6">Hildebrandi</strain>
    </source>
</reference>
<name>A0A9K3LAG7_9STRA</name>
<protein>
    <submittedName>
        <fullName evidence="6">PAS domain containing protein</fullName>
    </submittedName>
</protein>
<evidence type="ECO:0000256" key="2">
    <source>
        <dbReference type="ARBA" id="ARBA00022643"/>
    </source>
</evidence>
<dbReference type="CDD" id="cd00130">
    <property type="entry name" value="PAS"/>
    <property type="match status" value="1"/>
</dbReference>
<dbReference type="GO" id="GO:0005634">
    <property type="term" value="C:nucleus"/>
    <property type="evidence" value="ECO:0007669"/>
    <property type="project" value="TreeGrafter"/>
</dbReference>
<dbReference type="Pfam" id="PF13426">
    <property type="entry name" value="PAS_9"/>
    <property type="match status" value="1"/>
</dbReference>
<dbReference type="PANTHER" id="PTHR47429:SF2">
    <property type="entry name" value="PROTEIN TWIN LOV 1"/>
    <property type="match status" value="1"/>
</dbReference>
<dbReference type="PANTHER" id="PTHR47429">
    <property type="entry name" value="PROTEIN TWIN LOV 1"/>
    <property type="match status" value="1"/>
</dbReference>
<dbReference type="EMBL" id="JAGRRH010000014">
    <property type="protein sequence ID" value="KAG7358552.1"/>
    <property type="molecule type" value="Genomic_DNA"/>
</dbReference>
<accession>A0A9K3LAG7</accession>
<organism evidence="6 7">
    <name type="scientific">Nitzschia inconspicua</name>
    <dbReference type="NCBI Taxonomy" id="303405"/>
    <lineage>
        <taxon>Eukaryota</taxon>
        <taxon>Sar</taxon>
        <taxon>Stramenopiles</taxon>
        <taxon>Ochrophyta</taxon>
        <taxon>Bacillariophyta</taxon>
        <taxon>Bacillariophyceae</taxon>
        <taxon>Bacillariophycidae</taxon>
        <taxon>Bacillariales</taxon>
        <taxon>Bacillariaceae</taxon>
        <taxon>Nitzschia</taxon>
    </lineage>
</organism>
<keyword evidence="2" id="KW-0288">FMN</keyword>
<keyword evidence="3" id="KW-0157">Chromophore</keyword>
<gene>
    <name evidence="6" type="ORF">IV203_015141</name>
</gene>
<evidence type="ECO:0000256" key="3">
    <source>
        <dbReference type="ARBA" id="ARBA00022991"/>
    </source>
</evidence>